<comment type="similarity">
    <text evidence="1">Belongs to the PrpD family.</text>
</comment>
<dbReference type="PANTHER" id="PTHR16943">
    <property type="entry name" value="2-METHYLCITRATE DEHYDRATASE-RELATED"/>
    <property type="match status" value="1"/>
</dbReference>
<evidence type="ECO:0000256" key="1">
    <source>
        <dbReference type="ARBA" id="ARBA00006174"/>
    </source>
</evidence>
<dbReference type="InterPro" id="IPR045337">
    <property type="entry name" value="MmgE_PrpD_C"/>
</dbReference>
<dbReference type="InterPro" id="IPR042188">
    <property type="entry name" value="MmgE/PrpD_sf_2"/>
</dbReference>
<dbReference type="InterPro" id="IPR036148">
    <property type="entry name" value="MmgE/PrpD_sf"/>
</dbReference>
<dbReference type="RefSeq" id="WP_104527069.1">
    <property type="nucleotide sequence ID" value="NZ_POQT01000003.1"/>
</dbReference>
<dbReference type="Pfam" id="PF19305">
    <property type="entry name" value="MmgE_PrpD_C"/>
    <property type="match status" value="1"/>
</dbReference>
<dbReference type="PANTHER" id="PTHR16943:SF8">
    <property type="entry name" value="2-METHYLCITRATE DEHYDRATASE"/>
    <property type="match status" value="1"/>
</dbReference>
<dbReference type="Gene3D" id="1.10.4100.10">
    <property type="entry name" value="2-methylcitrate dehydratase PrpD"/>
    <property type="match status" value="1"/>
</dbReference>
<dbReference type="SUPFAM" id="SSF103378">
    <property type="entry name" value="2-methylcitrate dehydratase PrpD"/>
    <property type="match status" value="1"/>
</dbReference>
<keyword evidence="6" id="KW-1185">Reference proteome</keyword>
<accession>A0A4Q7YD26</accession>
<protein>
    <submittedName>
        <fullName evidence="5">2-methylcitrate dehydratase PrpD</fullName>
    </submittedName>
</protein>
<evidence type="ECO:0000259" key="4">
    <source>
        <dbReference type="Pfam" id="PF19305"/>
    </source>
</evidence>
<feature type="domain" description="MmgE/PrpD N-terminal" evidence="3">
    <location>
        <begin position="58"/>
        <end position="197"/>
    </location>
</feature>
<feature type="domain" description="MmgE/PrpD C-terminal" evidence="4">
    <location>
        <begin position="226"/>
        <end position="382"/>
    </location>
</feature>
<evidence type="ECO:0000259" key="3">
    <source>
        <dbReference type="Pfam" id="PF03972"/>
    </source>
</evidence>
<evidence type="ECO:0000256" key="2">
    <source>
        <dbReference type="SAM" id="MobiDB-lite"/>
    </source>
</evidence>
<dbReference type="Pfam" id="PF03972">
    <property type="entry name" value="MmgE_PrpD_N"/>
    <property type="match status" value="1"/>
</dbReference>
<dbReference type="InterPro" id="IPR005656">
    <property type="entry name" value="MmgE_PrpD"/>
</dbReference>
<evidence type="ECO:0000313" key="6">
    <source>
        <dbReference type="Proteomes" id="UP000292507"/>
    </source>
</evidence>
<feature type="region of interest" description="Disordered" evidence="2">
    <location>
        <begin position="344"/>
        <end position="365"/>
    </location>
</feature>
<name>A0A4Q7YD26_9ACTN</name>
<comment type="caution">
    <text evidence="5">The sequence shown here is derived from an EMBL/GenBank/DDBJ whole genome shotgun (WGS) entry which is preliminary data.</text>
</comment>
<evidence type="ECO:0000313" key="5">
    <source>
        <dbReference type="EMBL" id="RZU34149.1"/>
    </source>
</evidence>
<feature type="compositionally biased region" description="Pro residues" evidence="2">
    <location>
        <begin position="353"/>
        <end position="362"/>
    </location>
</feature>
<reference evidence="5 6" key="1">
    <citation type="submission" date="2019-02" db="EMBL/GenBank/DDBJ databases">
        <title>Sequencing the genomes of 1000 actinobacteria strains.</title>
        <authorList>
            <person name="Klenk H.-P."/>
        </authorList>
    </citation>
    <scope>NUCLEOTIDE SEQUENCE [LARGE SCALE GENOMIC DNA]</scope>
    <source>
        <strain evidence="5 6">DSM 44509</strain>
    </source>
</reference>
<dbReference type="EMBL" id="SHKV01000001">
    <property type="protein sequence ID" value="RZU34149.1"/>
    <property type="molecule type" value="Genomic_DNA"/>
</dbReference>
<dbReference type="Proteomes" id="UP000292507">
    <property type="component" value="Unassembled WGS sequence"/>
</dbReference>
<organism evidence="5 6">
    <name type="scientific">Blastococcus saxobsidens</name>
    <dbReference type="NCBI Taxonomy" id="138336"/>
    <lineage>
        <taxon>Bacteria</taxon>
        <taxon>Bacillati</taxon>
        <taxon>Actinomycetota</taxon>
        <taxon>Actinomycetes</taxon>
        <taxon>Geodermatophilales</taxon>
        <taxon>Geodermatophilaceae</taxon>
        <taxon>Blastococcus</taxon>
    </lineage>
</organism>
<dbReference type="AlphaFoldDB" id="A0A4Q7YD26"/>
<gene>
    <name evidence="5" type="ORF">BKA19_3907</name>
</gene>
<dbReference type="GO" id="GO:0016829">
    <property type="term" value="F:lyase activity"/>
    <property type="evidence" value="ECO:0007669"/>
    <property type="project" value="InterPro"/>
</dbReference>
<dbReference type="InterPro" id="IPR045336">
    <property type="entry name" value="MmgE_PrpD_N"/>
</dbReference>
<proteinExistence type="inferred from homology"/>
<dbReference type="Gene3D" id="3.30.1330.120">
    <property type="entry name" value="2-methylcitrate dehydratase PrpD"/>
    <property type="match status" value="1"/>
</dbReference>
<dbReference type="OrthoDB" id="9797528at2"/>
<sequence length="416" mass="42582">MTTLAAQLAQWAAGLAPTDQDLELADRSLLDTLAVTVAATDDPIRQVAADLPEAARWATLGHVLDFDDLHMESTTHISVVTVPTVLAAGGGARAYLAAAGVMARLGTALGWPHYSSGWHATCTAGAPAAAVGAAVSLGLDADGIARAIALAVPGAGGVQRAFGTSAKSLQVGFAAEAGLRAARLAAAGATADLTALDQWLALVGGDPARADLSGPAVPGGLAIKVYPCCYALQRPISAVRDLLDGGVQPGDVDRIRLRTPAGTVQPLIHSRPGTGLEGKFSLEYSVVAALLDRYPGFASFTDDAVRRPEVRDLVEKVDIELTEGGDWLLTGTLDVELVLRDGSTRTTGLDLPPGSPGRPPSPEEMAAKVRDCAGPAADAVQQVTWADAADFLRTTVDRAPMSHAPVSASAASTEAS</sequence>
<dbReference type="InterPro" id="IPR042183">
    <property type="entry name" value="MmgE/PrpD_sf_1"/>
</dbReference>